<dbReference type="AlphaFoldDB" id="A0A9W4T0Z3"/>
<evidence type="ECO:0000313" key="4">
    <source>
        <dbReference type="Proteomes" id="UP001153678"/>
    </source>
</evidence>
<evidence type="ECO:0000313" key="3">
    <source>
        <dbReference type="EMBL" id="CAI2188063.1"/>
    </source>
</evidence>
<evidence type="ECO:0000259" key="2">
    <source>
        <dbReference type="Pfam" id="PF17172"/>
    </source>
</evidence>
<accession>A0A9W4T0Z3</accession>
<dbReference type="PANTHER" id="PTHR12289:SF44">
    <property type="entry name" value="OUTER MEMBRANE PROTEIN (SAM35), PUTATIVE (AFU_ORTHOLOGUE AFUA_1G13180)-RELATED"/>
    <property type="match status" value="1"/>
</dbReference>
<feature type="domain" description="Thioredoxin-like fold" evidence="2">
    <location>
        <begin position="59"/>
        <end position="145"/>
    </location>
</feature>
<dbReference type="InterPro" id="IPR033468">
    <property type="entry name" value="Metaxin_GST"/>
</dbReference>
<name>A0A9W4T0Z3_9GLOM</name>
<dbReference type="Proteomes" id="UP001153678">
    <property type="component" value="Unassembled WGS sequence"/>
</dbReference>
<dbReference type="InterPro" id="IPR012336">
    <property type="entry name" value="Thioredoxin-like_fold"/>
</dbReference>
<dbReference type="SUPFAM" id="SSF47616">
    <property type="entry name" value="GST C-terminal domain-like"/>
    <property type="match status" value="1"/>
</dbReference>
<dbReference type="InterPro" id="IPR050931">
    <property type="entry name" value="Mito_Protein_Transport_Metaxin"/>
</dbReference>
<dbReference type="Pfam" id="PF17172">
    <property type="entry name" value="GST_N_4"/>
    <property type="match status" value="1"/>
</dbReference>
<dbReference type="EMBL" id="CAMKVN010004960">
    <property type="protein sequence ID" value="CAI2188063.1"/>
    <property type="molecule type" value="Genomic_DNA"/>
</dbReference>
<dbReference type="GO" id="GO:0007005">
    <property type="term" value="P:mitochondrion organization"/>
    <property type="evidence" value="ECO:0007669"/>
    <property type="project" value="TreeGrafter"/>
</dbReference>
<dbReference type="Pfam" id="PF17171">
    <property type="entry name" value="GST_C_6"/>
    <property type="match status" value="1"/>
</dbReference>
<sequence>MSDQTWRNAINNNPIHHSIRQFLNQFPLKTYRSLLRPRELDCPRLYIWGRSTKNSFDQECVKWQVFLKFSKCDFDTEISNEPLMSPSGKLPFLVLTTGENLVDDGIEKFISDRYSEQFVSLSNEQQADSQAYIALADTKLRNALLARPELVDSMFEWVTILRIIFIFATISHKFYVSHYSKPLDKILFHQYKNLAIKELLTRKQALNGEEIYQEAAEALQSISVAFGDNDYFFGRLPTFIDAVIFSYIHVMLAIQTKELISLVQKHSNLIEFSKRINNDYCLLEF</sequence>
<reference evidence="3" key="1">
    <citation type="submission" date="2022-08" db="EMBL/GenBank/DDBJ databases">
        <authorList>
            <person name="Kallberg Y."/>
            <person name="Tangrot J."/>
            <person name="Rosling A."/>
        </authorList>
    </citation>
    <scope>NUCLEOTIDE SEQUENCE</scope>
    <source>
        <strain evidence="3">Wild A</strain>
    </source>
</reference>
<comment type="caution">
    <text evidence="3">The sequence shown here is derived from an EMBL/GenBank/DDBJ whole genome shotgun (WGS) entry which is preliminary data.</text>
</comment>
<dbReference type="GO" id="GO:0001401">
    <property type="term" value="C:SAM complex"/>
    <property type="evidence" value="ECO:0007669"/>
    <property type="project" value="TreeGrafter"/>
</dbReference>
<dbReference type="InterPro" id="IPR036282">
    <property type="entry name" value="Glutathione-S-Trfase_C_sf"/>
</dbReference>
<protein>
    <submittedName>
        <fullName evidence="3">14647_t:CDS:1</fullName>
    </submittedName>
</protein>
<dbReference type="CDD" id="cd03054">
    <property type="entry name" value="GST_N_Metaxin"/>
    <property type="match status" value="1"/>
</dbReference>
<dbReference type="Gene3D" id="1.20.1050.10">
    <property type="match status" value="1"/>
</dbReference>
<proteinExistence type="predicted"/>
<feature type="domain" description="Metaxin glutathione S-transferase" evidence="1">
    <location>
        <begin position="215"/>
        <end position="276"/>
    </location>
</feature>
<gene>
    <name evidence="3" type="ORF">FWILDA_LOCUS13392</name>
</gene>
<keyword evidence="4" id="KW-1185">Reference proteome</keyword>
<dbReference type="PANTHER" id="PTHR12289">
    <property type="entry name" value="METAXIN RELATED"/>
    <property type="match status" value="1"/>
</dbReference>
<organism evidence="3 4">
    <name type="scientific">Funneliformis geosporum</name>
    <dbReference type="NCBI Taxonomy" id="1117311"/>
    <lineage>
        <taxon>Eukaryota</taxon>
        <taxon>Fungi</taxon>
        <taxon>Fungi incertae sedis</taxon>
        <taxon>Mucoromycota</taxon>
        <taxon>Glomeromycotina</taxon>
        <taxon>Glomeromycetes</taxon>
        <taxon>Glomerales</taxon>
        <taxon>Glomeraceae</taxon>
        <taxon>Funneliformis</taxon>
    </lineage>
</organism>
<dbReference type="OrthoDB" id="198787at2759"/>
<evidence type="ECO:0000259" key="1">
    <source>
        <dbReference type="Pfam" id="PF17171"/>
    </source>
</evidence>